<proteinExistence type="predicted"/>
<dbReference type="PANTHER" id="PTHR41747:SF1">
    <property type="entry name" value="CHROMOSOME UNDETERMINED SCAFFOLD_128, WHOLE GENOME SHOTGUN SEQUENCE"/>
    <property type="match status" value="1"/>
</dbReference>
<feature type="region of interest" description="Disordered" evidence="1">
    <location>
        <begin position="166"/>
        <end position="187"/>
    </location>
</feature>
<dbReference type="OMA" id="DNQPEQK"/>
<evidence type="ECO:0000313" key="2">
    <source>
        <dbReference type="EMBL" id="CEO99237.1"/>
    </source>
</evidence>
<dbReference type="AlphaFoldDB" id="A0A0G4IVI0"/>
<sequence>LRGGDMSNEALLSDPPVRVPSAASNSHIIYKGVMLSMRPPTGLAAQPGRKPPFVSGGHLSERVGYPPVRRPGAFLRKKRITVTPPAIKKHRKWLDDLKNERQQYTEHRLAEQAQQDERMRNFKERAAFVRRRICEAAKGSASALTEREASMLFSAPLWKLRKDAEEKARASSQSRKPAWSMTEEEGAAAQRQQIQELIDFAASLDISKYLADVEIQDLVRSVKDRVTLLAGHDFSADTEAAKSRRQAIQDGQPDQSPIGPIDHLIQHRENDNEPDGGDVDDDGDEASDEAISKLINESRVDVPSIRTVHSKSSFRQAMESASSKAGGNTSPSFVTTTTTTEPRDITYEELPRPQIVDIDAGAIGRTQQEKVGTHVSMLPYLHRNPAV</sequence>
<reference evidence="2 3" key="1">
    <citation type="submission" date="2015-02" db="EMBL/GenBank/DDBJ databases">
        <authorList>
            <person name="Chooi Y.-H."/>
        </authorList>
    </citation>
    <scope>NUCLEOTIDE SEQUENCE [LARGE SCALE GENOMIC DNA]</scope>
    <source>
        <strain evidence="2">E3</strain>
    </source>
</reference>
<evidence type="ECO:0000313" key="3">
    <source>
        <dbReference type="Proteomes" id="UP000039324"/>
    </source>
</evidence>
<evidence type="ECO:0000256" key="1">
    <source>
        <dbReference type="SAM" id="MobiDB-lite"/>
    </source>
</evidence>
<gene>
    <name evidence="2" type="ORF">PBRA_001143</name>
</gene>
<feature type="region of interest" description="Disordered" evidence="1">
    <location>
        <begin position="320"/>
        <end position="340"/>
    </location>
</feature>
<dbReference type="PANTHER" id="PTHR41747">
    <property type="entry name" value="CHROMOSOME UNDETERMINED SCAFFOLD_128, WHOLE GENOME SHOTGUN SEQUENCE"/>
    <property type="match status" value="1"/>
</dbReference>
<dbReference type="EMBL" id="CDSF01000090">
    <property type="protein sequence ID" value="CEO99237.1"/>
    <property type="molecule type" value="Genomic_DNA"/>
</dbReference>
<feature type="compositionally biased region" description="Polar residues" evidence="1">
    <location>
        <begin position="320"/>
        <end position="334"/>
    </location>
</feature>
<organism evidence="2 3">
    <name type="scientific">Plasmodiophora brassicae</name>
    <name type="common">Clubroot disease agent</name>
    <dbReference type="NCBI Taxonomy" id="37360"/>
    <lineage>
        <taxon>Eukaryota</taxon>
        <taxon>Sar</taxon>
        <taxon>Rhizaria</taxon>
        <taxon>Endomyxa</taxon>
        <taxon>Phytomyxea</taxon>
        <taxon>Plasmodiophorida</taxon>
        <taxon>Plasmodiophoridae</taxon>
        <taxon>Plasmodiophora</taxon>
    </lineage>
</organism>
<protein>
    <submittedName>
        <fullName evidence="2">Uncharacterized protein</fullName>
    </submittedName>
</protein>
<name>A0A0G4IVI0_PLABS</name>
<dbReference type="OrthoDB" id="250654at2759"/>
<dbReference type="Proteomes" id="UP000039324">
    <property type="component" value="Unassembled WGS sequence"/>
</dbReference>
<accession>A0A0G4IVI0</accession>
<feature type="region of interest" description="Disordered" evidence="1">
    <location>
        <begin position="240"/>
        <end position="262"/>
    </location>
</feature>
<feature type="non-terminal residue" evidence="2">
    <location>
        <position position="1"/>
    </location>
</feature>
<keyword evidence="3" id="KW-1185">Reference proteome</keyword>